<gene>
    <name evidence="3" type="ORF">OSB04_002283</name>
</gene>
<dbReference type="EMBL" id="JARYMX010000001">
    <property type="protein sequence ID" value="KAJ9566317.1"/>
    <property type="molecule type" value="Genomic_DNA"/>
</dbReference>
<dbReference type="AlphaFoldDB" id="A0AA38WMM0"/>
<reference evidence="3" key="1">
    <citation type="submission" date="2023-03" db="EMBL/GenBank/DDBJ databases">
        <title>Chromosome-scale reference genome and RAD-based genetic map of yellow starthistle (Centaurea solstitialis) reveal putative structural variation and QTLs associated with invader traits.</title>
        <authorList>
            <person name="Reatini B."/>
            <person name="Cang F.A."/>
            <person name="Jiang Q."/>
            <person name="Mckibben M.T.W."/>
            <person name="Barker M.S."/>
            <person name="Rieseberg L.H."/>
            <person name="Dlugosch K.M."/>
        </authorList>
    </citation>
    <scope>NUCLEOTIDE SEQUENCE</scope>
    <source>
        <strain evidence="3">CAN-66</strain>
        <tissue evidence="3">Leaf</tissue>
    </source>
</reference>
<organism evidence="3 4">
    <name type="scientific">Centaurea solstitialis</name>
    <name type="common">yellow star-thistle</name>
    <dbReference type="NCBI Taxonomy" id="347529"/>
    <lineage>
        <taxon>Eukaryota</taxon>
        <taxon>Viridiplantae</taxon>
        <taxon>Streptophyta</taxon>
        <taxon>Embryophyta</taxon>
        <taxon>Tracheophyta</taxon>
        <taxon>Spermatophyta</taxon>
        <taxon>Magnoliopsida</taxon>
        <taxon>eudicotyledons</taxon>
        <taxon>Gunneridae</taxon>
        <taxon>Pentapetalae</taxon>
        <taxon>asterids</taxon>
        <taxon>campanulids</taxon>
        <taxon>Asterales</taxon>
        <taxon>Asteraceae</taxon>
        <taxon>Carduoideae</taxon>
        <taxon>Cardueae</taxon>
        <taxon>Centaureinae</taxon>
        <taxon>Centaurea</taxon>
    </lineage>
</organism>
<dbReference type="Proteomes" id="UP001172457">
    <property type="component" value="Chromosome 1"/>
</dbReference>
<protein>
    <submittedName>
        <fullName evidence="3">Uncharacterized protein</fullName>
    </submittedName>
</protein>
<name>A0AA38WMM0_9ASTR</name>
<keyword evidence="2" id="KW-1133">Transmembrane helix</keyword>
<comment type="caution">
    <text evidence="3">The sequence shown here is derived from an EMBL/GenBank/DDBJ whole genome shotgun (WGS) entry which is preliminary data.</text>
</comment>
<accession>A0AA38WMM0</accession>
<keyword evidence="2" id="KW-0812">Transmembrane</keyword>
<evidence type="ECO:0000313" key="4">
    <source>
        <dbReference type="Proteomes" id="UP001172457"/>
    </source>
</evidence>
<keyword evidence="4" id="KW-1185">Reference proteome</keyword>
<evidence type="ECO:0000313" key="3">
    <source>
        <dbReference type="EMBL" id="KAJ9566317.1"/>
    </source>
</evidence>
<feature type="region of interest" description="Disordered" evidence="1">
    <location>
        <begin position="76"/>
        <end position="104"/>
    </location>
</feature>
<keyword evidence="2" id="KW-0472">Membrane</keyword>
<sequence>MQEVEMMTRRAPNHFLHVVVVIQMMIKVALLCSRWSIEERPTMSKVVRMMEAEGVAERWEELHNVEVTRMQEYEMVPEGEKTRKGEEVTRMQDRWSPEERPTMSKVVRMPEEKGVAERLEELDNAEVTRMQEYDRMQRRFDLGEEDSICNQDAIELSSGGR</sequence>
<proteinExistence type="predicted"/>
<evidence type="ECO:0000256" key="2">
    <source>
        <dbReference type="SAM" id="Phobius"/>
    </source>
</evidence>
<evidence type="ECO:0000256" key="1">
    <source>
        <dbReference type="SAM" id="MobiDB-lite"/>
    </source>
</evidence>
<feature type="transmembrane region" description="Helical" evidence="2">
    <location>
        <begin position="15"/>
        <end position="37"/>
    </location>
</feature>